<dbReference type="AlphaFoldDB" id="G0P3G1"/>
<dbReference type="InterPro" id="IPR001810">
    <property type="entry name" value="F-box_dom"/>
</dbReference>
<dbReference type="InterPro" id="IPR040161">
    <property type="entry name" value="FB224"/>
</dbReference>
<name>G0P3G1_CAEBE</name>
<dbReference type="InParanoid" id="G0P3G1"/>
<feature type="domain" description="F-box" evidence="1">
    <location>
        <begin position="66"/>
        <end position="113"/>
    </location>
</feature>
<keyword evidence="3" id="KW-1185">Reference proteome</keyword>
<dbReference type="InterPro" id="IPR041426">
    <property type="entry name" value="Mos1_HTH"/>
</dbReference>
<dbReference type="Pfam" id="PF00646">
    <property type="entry name" value="F-box"/>
    <property type="match status" value="1"/>
</dbReference>
<evidence type="ECO:0000313" key="2">
    <source>
        <dbReference type="EMBL" id="EGT43955.1"/>
    </source>
</evidence>
<evidence type="ECO:0000313" key="3">
    <source>
        <dbReference type="Proteomes" id="UP000008068"/>
    </source>
</evidence>
<dbReference type="OMA" id="NGRHELN"/>
<dbReference type="PANTHER" id="PTHR23015:SF4">
    <property type="entry name" value="DUF38 DOMAIN-CONTAINING PROTEIN-RELATED"/>
    <property type="match status" value="1"/>
</dbReference>
<reference evidence="3" key="1">
    <citation type="submission" date="2011-07" db="EMBL/GenBank/DDBJ databases">
        <authorList>
            <consortium name="Caenorhabditis brenneri Sequencing and Analysis Consortium"/>
            <person name="Wilson R.K."/>
        </authorList>
    </citation>
    <scope>NUCLEOTIDE SEQUENCE [LARGE SCALE GENOMIC DNA]</scope>
    <source>
        <strain evidence="3">PB2801</strain>
    </source>
</reference>
<dbReference type="HOGENOM" id="CLU_1636901_0_0_1"/>
<accession>G0P3G1</accession>
<dbReference type="Gene3D" id="1.20.1280.50">
    <property type="match status" value="1"/>
</dbReference>
<dbReference type="InterPro" id="IPR036047">
    <property type="entry name" value="F-box-like_dom_sf"/>
</dbReference>
<dbReference type="CDD" id="cd22150">
    <property type="entry name" value="F-box_CeFBXA-like"/>
    <property type="match status" value="1"/>
</dbReference>
<evidence type="ECO:0000259" key="1">
    <source>
        <dbReference type="PROSITE" id="PS50181"/>
    </source>
</evidence>
<dbReference type="Pfam" id="PF17906">
    <property type="entry name" value="HTH_48"/>
    <property type="match status" value="1"/>
</dbReference>
<dbReference type="SUPFAM" id="SSF81383">
    <property type="entry name" value="F-box domain"/>
    <property type="match status" value="1"/>
</dbReference>
<dbReference type="PANTHER" id="PTHR23015">
    <property type="entry name" value="UNCHARACTERIZED C.ELEGANS PROTEIN"/>
    <property type="match status" value="1"/>
</dbReference>
<sequence>MSEVFQTNDVVFRACVLYETLHGKSVEEAYENMKKVKPNVEYSDFEYWYFRFSNGRHELNHDRSTDPSLADMPTNVMEKIFEHLDLMDKLCTRKVCRKLRAVIDDQASSFDGEIEIRITGKICKILYQSDEIKYSAQENGNYLLETPRKKISLKDSLQDSDF</sequence>
<protein>
    <recommendedName>
        <fullName evidence="1">F-box domain-containing protein</fullName>
    </recommendedName>
</protein>
<dbReference type="Proteomes" id="UP000008068">
    <property type="component" value="Unassembled WGS sequence"/>
</dbReference>
<dbReference type="EMBL" id="GL380043">
    <property type="protein sequence ID" value="EGT43955.1"/>
    <property type="molecule type" value="Genomic_DNA"/>
</dbReference>
<gene>
    <name evidence="2" type="ORF">CAEBREN_15539</name>
</gene>
<organism evidence="3">
    <name type="scientific">Caenorhabditis brenneri</name>
    <name type="common">Nematode worm</name>
    <dbReference type="NCBI Taxonomy" id="135651"/>
    <lineage>
        <taxon>Eukaryota</taxon>
        <taxon>Metazoa</taxon>
        <taxon>Ecdysozoa</taxon>
        <taxon>Nematoda</taxon>
        <taxon>Chromadorea</taxon>
        <taxon>Rhabditida</taxon>
        <taxon>Rhabditina</taxon>
        <taxon>Rhabditomorpha</taxon>
        <taxon>Rhabditoidea</taxon>
        <taxon>Rhabditidae</taxon>
        <taxon>Peloderinae</taxon>
        <taxon>Caenorhabditis</taxon>
    </lineage>
</organism>
<dbReference type="OrthoDB" id="5879322at2759"/>
<dbReference type="PROSITE" id="PS50181">
    <property type="entry name" value="FBOX"/>
    <property type="match status" value="1"/>
</dbReference>
<dbReference type="GO" id="GO:0045087">
    <property type="term" value="P:innate immune response"/>
    <property type="evidence" value="ECO:0007669"/>
    <property type="project" value="TreeGrafter"/>
</dbReference>
<dbReference type="SMART" id="SM00256">
    <property type="entry name" value="FBOX"/>
    <property type="match status" value="1"/>
</dbReference>
<proteinExistence type="predicted"/>